<dbReference type="Proteomes" id="UP000004980">
    <property type="component" value="Unassembled WGS sequence"/>
</dbReference>
<feature type="transmembrane region" description="Helical" evidence="7">
    <location>
        <begin position="250"/>
        <end position="275"/>
    </location>
</feature>
<dbReference type="PANTHER" id="PTHR30193">
    <property type="entry name" value="ABC TRANSPORTER PERMEASE PROTEIN"/>
    <property type="match status" value="1"/>
</dbReference>
<feature type="transmembrane region" description="Helical" evidence="7">
    <location>
        <begin position="128"/>
        <end position="148"/>
    </location>
</feature>
<comment type="subcellular location">
    <subcellularLocation>
        <location evidence="1 7">Cell membrane</location>
        <topology evidence="1 7">Multi-pass membrane protein</topology>
    </subcellularLocation>
</comment>
<dbReference type="CDD" id="cd06261">
    <property type="entry name" value="TM_PBP2"/>
    <property type="match status" value="1"/>
</dbReference>
<evidence type="ECO:0000256" key="3">
    <source>
        <dbReference type="ARBA" id="ARBA00022475"/>
    </source>
</evidence>
<name>A0ABP2PFB4_9BURK</name>
<feature type="region of interest" description="Disordered" evidence="8">
    <location>
        <begin position="31"/>
        <end position="59"/>
    </location>
</feature>
<dbReference type="EMBL" id="AKAU01000193">
    <property type="protein sequence ID" value="EIM96517.1"/>
    <property type="molecule type" value="Genomic_DNA"/>
</dbReference>
<keyword evidence="11" id="KW-1185">Reference proteome</keyword>
<reference evidence="10 11" key="1">
    <citation type="journal article" date="2012" name="J. Bacteriol.">
        <title>Draft Genome Sequence of the Soil Bacterium Burkholderia terrae Strain BS001, Which Interacts with Fungal Surface Structures.</title>
        <authorList>
            <person name="Nazir R."/>
            <person name="Hansen M.A."/>
            <person name="Sorensen S."/>
            <person name="van Elsas J.D."/>
        </authorList>
    </citation>
    <scope>NUCLEOTIDE SEQUENCE [LARGE SCALE GENOMIC DNA]</scope>
    <source>
        <strain evidence="10 11">BS001</strain>
    </source>
</reference>
<dbReference type="PROSITE" id="PS50928">
    <property type="entry name" value="ABC_TM1"/>
    <property type="match status" value="1"/>
</dbReference>
<evidence type="ECO:0000256" key="4">
    <source>
        <dbReference type="ARBA" id="ARBA00022692"/>
    </source>
</evidence>
<gene>
    <name evidence="10" type="ORF">WQE_34216</name>
</gene>
<feature type="domain" description="ABC transmembrane type-1" evidence="9">
    <location>
        <begin position="123"/>
        <end position="329"/>
    </location>
</feature>
<protein>
    <submittedName>
        <fullName evidence="10">Binding-protein-dependent transport systems inner membrane component</fullName>
    </submittedName>
</protein>
<evidence type="ECO:0000256" key="1">
    <source>
        <dbReference type="ARBA" id="ARBA00004651"/>
    </source>
</evidence>
<evidence type="ECO:0000256" key="7">
    <source>
        <dbReference type="RuleBase" id="RU363032"/>
    </source>
</evidence>
<organism evidence="10 11">
    <name type="scientific">Paraburkholderia hospita</name>
    <dbReference type="NCBI Taxonomy" id="169430"/>
    <lineage>
        <taxon>Bacteria</taxon>
        <taxon>Pseudomonadati</taxon>
        <taxon>Pseudomonadota</taxon>
        <taxon>Betaproteobacteria</taxon>
        <taxon>Burkholderiales</taxon>
        <taxon>Burkholderiaceae</taxon>
        <taxon>Paraburkholderia</taxon>
    </lineage>
</organism>
<feature type="transmembrane region" description="Helical" evidence="7">
    <location>
        <begin position="204"/>
        <end position="229"/>
    </location>
</feature>
<dbReference type="Gene3D" id="1.10.3720.10">
    <property type="entry name" value="MetI-like"/>
    <property type="match status" value="1"/>
</dbReference>
<feature type="transmembrane region" description="Helical" evidence="7">
    <location>
        <begin position="310"/>
        <end position="330"/>
    </location>
</feature>
<dbReference type="PANTHER" id="PTHR30193:SF37">
    <property type="entry name" value="INNER MEMBRANE ABC TRANSPORTER PERMEASE PROTEIN YCJO"/>
    <property type="match status" value="1"/>
</dbReference>
<keyword evidence="3" id="KW-1003">Cell membrane</keyword>
<keyword evidence="4 7" id="KW-0812">Transmembrane</keyword>
<evidence type="ECO:0000256" key="8">
    <source>
        <dbReference type="SAM" id="MobiDB-lite"/>
    </source>
</evidence>
<sequence>MAPDAHRHARPARSSNFVAWRIVVSHSVTRQDINGTPPSQPQASPAPRATRNKRGPSPTARRQRKAALLFLAPACFMVAVYVVWPILSSIWLSFYNWDGMTDKVFVGLANYIELFQAPTFYTALKNNLIWLVLFLLAPPMGLAVALYLNQAVAGIRVVKSLFFAPFVLSGVVVGLIFSWFYDPTFGLFAVILGHGVPVLGDAHYATFGIIFAALWPQTAYCMILYLTGLTSLNSEQIEAARMEGAKGWSMLWHVVLPQLRPVTFMAIVVTIIGALRSFDLISVMTGGGPFESSTVLAYYMYDQAIKYYRIGYSASIAVVLFAIMLVYIVYHLRRMLRNEQ</sequence>
<evidence type="ECO:0000313" key="10">
    <source>
        <dbReference type="EMBL" id="EIM96517.1"/>
    </source>
</evidence>
<dbReference type="InterPro" id="IPR035906">
    <property type="entry name" value="MetI-like_sf"/>
</dbReference>
<feature type="transmembrane region" description="Helical" evidence="7">
    <location>
        <begin position="160"/>
        <end position="181"/>
    </location>
</feature>
<proteinExistence type="inferred from homology"/>
<evidence type="ECO:0000256" key="6">
    <source>
        <dbReference type="ARBA" id="ARBA00023136"/>
    </source>
</evidence>
<keyword evidence="2 7" id="KW-0813">Transport</keyword>
<accession>A0ABP2PFB4</accession>
<dbReference type="InterPro" id="IPR000515">
    <property type="entry name" value="MetI-like"/>
</dbReference>
<evidence type="ECO:0000256" key="5">
    <source>
        <dbReference type="ARBA" id="ARBA00022989"/>
    </source>
</evidence>
<dbReference type="Pfam" id="PF00528">
    <property type="entry name" value="BPD_transp_1"/>
    <property type="match status" value="1"/>
</dbReference>
<evidence type="ECO:0000313" key="11">
    <source>
        <dbReference type="Proteomes" id="UP000004980"/>
    </source>
</evidence>
<evidence type="ECO:0000256" key="2">
    <source>
        <dbReference type="ARBA" id="ARBA00022448"/>
    </source>
</evidence>
<feature type="transmembrane region" description="Helical" evidence="7">
    <location>
        <begin position="66"/>
        <end position="87"/>
    </location>
</feature>
<evidence type="ECO:0000259" key="9">
    <source>
        <dbReference type="PROSITE" id="PS50928"/>
    </source>
</evidence>
<comment type="similarity">
    <text evidence="7">Belongs to the binding-protein-dependent transport system permease family.</text>
</comment>
<comment type="caution">
    <text evidence="10">The sequence shown here is derived from an EMBL/GenBank/DDBJ whole genome shotgun (WGS) entry which is preliminary data.</text>
</comment>
<keyword evidence="5 7" id="KW-1133">Transmembrane helix</keyword>
<dbReference type="InterPro" id="IPR051393">
    <property type="entry name" value="ABC_transporter_permease"/>
</dbReference>
<keyword evidence="6 7" id="KW-0472">Membrane</keyword>
<dbReference type="SUPFAM" id="SSF161098">
    <property type="entry name" value="MetI-like"/>
    <property type="match status" value="1"/>
</dbReference>